<keyword evidence="6" id="KW-0472">Membrane</keyword>
<reference evidence="8 9" key="1">
    <citation type="submission" date="2016-11" db="EMBL/GenBank/DDBJ databases">
        <title>Interaction between Lactobacillus species and yeast in water kefir.</title>
        <authorList>
            <person name="Behr J."/>
            <person name="Xu D."/>
            <person name="Vogel R.F."/>
        </authorList>
    </citation>
    <scope>NUCLEOTIDE SEQUENCE [LARGE SCALE GENOMIC DNA]</scope>
    <source>
        <strain evidence="8 9">TMW 1.1822</strain>
    </source>
</reference>
<sequence length="569" mass="58595">MDAKDSTLVAGPNTSWSAGDNFVDAKDADGNKVDLANITVSGNVDTTKAGSYEVTYSYTDKAGNVISKTATVTVVASQAAIDTKDSTLVAGPNTSWSAGDNFVDAKDADGNKVDLANITVSGNVDTTKAGNYEVTYSYTDKAGNVISKTATVTVVASQAVIDAKDSTLVAGPNTSWSAGDNFVDAKDADGNKVDLANITVSGNVDTTKAGSYEVTYSYTDKAGNVISKTATVTVVASQAAIDTKDSTLVAGPNTSWSAGDNFVDAKDADGNKVDLANITVSGNVDTTKAGNYEVTYSYTDKAGNVISKTATVTVVASQAVIDAKDSTLVAGPNTSWSAGDNFVDAKDVDGNKVDLANITVSGNVDTTKAGSYEVTYSYTDKAGNVISKTATVTVVASQAVIDAKDSTLVAGPNTSWSAGDNFVDAKDADGNKVDLANITVSGNVDTTKAGSYEVTYSYTDKAGNVISKTITVTVIAKQEPITPNHDDFNDNSGNNSTINDDTKSISTTSSVNTKMTKVVKAPNVVEKSSLLPQTGDEGSSETTIIGMILVILASVGSIFGLGKQNKNRN</sequence>
<proteinExistence type="predicted"/>
<keyword evidence="2" id="KW-0964">Secreted</keyword>
<evidence type="ECO:0000256" key="1">
    <source>
        <dbReference type="ARBA" id="ARBA00022512"/>
    </source>
</evidence>
<evidence type="ECO:0000256" key="3">
    <source>
        <dbReference type="ARBA" id="ARBA00022729"/>
    </source>
</evidence>
<dbReference type="KEGG" id="lhw:BSQ49_04310"/>
<evidence type="ECO:0000256" key="4">
    <source>
        <dbReference type="ARBA" id="ARBA00023088"/>
    </source>
</evidence>
<evidence type="ECO:0000256" key="5">
    <source>
        <dbReference type="SAM" id="MobiDB-lite"/>
    </source>
</evidence>
<keyword evidence="3" id="KW-0732">Signal</keyword>
<keyword evidence="1" id="KW-0134">Cell wall</keyword>
<dbReference type="AlphaFoldDB" id="A0A3S6QRZ2"/>
<evidence type="ECO:0000313" key="9">
    <source>
        <dbReference type="Proteomes" id="UP000314960"/>
    </source>
</evidence>
<dbReference type="Gene3D" id="2.60.40.10">
    <property type="entry name" value="Immunoglobulins"/>
    <property type="match status" value="6"/>
</dbReference>
<dbReference type="NCBIfam" id="TIGR01167">
    <property type="entry name" value="LPXTG_anchor"/>
    <property type="match status" value="1"/>
</dbReference>
<evidence type="ECO:0000256" key="6">
    <source>
        <dbReference type="SAM" id="Phobius"/>
    </source>
</evidence>
<dbReference type="PANTHER" id="PTHR24273">
    <property type="entry name" value="FI04643P-RELATED"/>
    <property type="match status" value="1"/>
</dbReference>
<dbReference type="PANTHER" id="PTHR24273:SF32">
    <property type="entry name" value="HYALIN"/>
    <property type="match status" value="1"/>
</dbReference>
<dbReference type="InterPro" id="IPR022038">
    <property type="entry name" value="Ig-like_bact"/>
</dbReference>
<dbReference type="InterPro" id="IPR013783">
    <property type="entry name" value="Ig-like_fold"/>
</dbReference>
<feature type="compositionally biased region" description="Polar residues" evidence="5">
    <location>
        <begin position="490"/>
        <end position="509"/>
    </location>
</feature>
<accession>A0A3S6QRZ2</accession>
<dbReference type="PROSITE" id="PS50847">
    <property type="entry name" value="GRAM_POS_ANCHORING"/>
    <property type="match status" value="1"/>
</dbReference>
<evidence type="ECO:0000313" key="8">
    <source>
        <dbReference type="EMBL" id="AUJ30854.1"/>
    </source>
</evidence>
<dbReference type="Proteomes" id="UP000314960">
    <property type="component" value="Chromosome"/>
</dbReference>
<protein>
    <recommendedName>
        <fullName evidence="7">Gram-positive cocci surface proteins LPxTG domain-containing protein</fullName>
    </recommendedName>
</protein>
<feature type="domain" description="Gram-positive cocci surface proteins LPxTG" evidence="7">
    <location>
        <begin position="531"/>
        <end position="569"/>
    </location>
</feature>
<keyword evidence="4" id="KW-0572">Peptidoglycan-anchor</keyword>
<evidence type="ECO:0000259" key="7">
    <source>
        <dbReference type="PROSITE" id="PS50847"/>
    </source>
</evidence>
<dbReference type="EMBL" id="CP018176">
    <property type="protein sequence ID" value="AUJ30854.1"/>
    <property type="molecule type" value="Genomic_DNA"/>
</dbReference>
<feature type="region of interest" description="Disordered" evidence="5">
    <location>
        <begin position="483"/>
        <end position="509"/>
    </location>
</feature>
<keyword evidence="6" id="KW-1133">Transmembrane helix</keyword>
<evidence type="ECO:0000256" key="2">
    <source>
        <dbReference type="ARBA" id="ARBA00022525"/>
    </source>
</evidence>
<feature type="transmembrane region" description="Helical" evidence="6">
    <location>
        <begin position="544"/>
        <end position="562"/>
    </location>
</feature>
<keyword evidence="6" id="KW-0812">Transmembrane</keyword>
<name>A0A3S6QRZ2_9LACO</name>
<organism evidence="8 9">
    <name type="scientific">Liquorilactobacillus hordei</name>
    <dbReference type="NCBI Taxonomy" id="468911"/>
    <lineage>
        <taxon>Bacteria</taxon>
        <taxon>Bacillati</taxon>
        <taxon>Bacillota</taxon>
        <taxon>Bacilli</taxon>
        <taxon>Lactobacillales</taxon>
        <taxon>Lactobacillaceae</taxon>
        <taxon>Liquorilactobacillus</taxon>
    </lineage>
</organism>
<dbReference type="InterPro" id="IPR019931">
    <property type="entry name" value="LPXTG_anchor"/>
</dbReference>
<gene>
    <name evidence="8" type="ORF">BSQ49_04310</name>
</gene>
<dbReference type="Pfam" id="PF07523">
    <property type="entry name" value="Big_3"/>
    <property type="match status" value="6"/>
</dbReference>